<dbReference type="GO" id="GO:0006508">
    <property type="term" value="P:proteolysis"/>
    <property type="evidence" value="ECO:0007669"/>
    <property type="project" value="InterPro"/>
</dbReference>
<dbReference type="AlphaFoldDB" id="A0A5B0WTH2"/>
<protein>
    <submittedName>
        <fullName evidence="2">Prolyl oligopeptidase family serine peptidase</fullName>
    </submittedName>
</protein>
<evidence type="ECO:0000259" key="1">
    <source>
        <dbReference type="Pfam" id="PF00326"/>
    </source>
</evidence>
<feature type="domain" description="Peptidase S9 prolyl oligopeptidase catalytic" evidence="1">
    <location>
        <begin position="36"/>
        <end position="93"/>
    </location>
</feature>
<comment type="caution">
    <text evidence="2">The sequence shown here is derived from an EMBL/GenBank/DDBJ whole genome shotgun (WGS) entry which is preliminary data.</text>
</comment>
<reference evidence="2 3" key="1">
    <citation type="submission" date="2019-09" db="EMBL/GenBank/DDBJ databases">
        <authorList>
            <person name="Chen X.-Y."/>
        </authorList>
    </citation>
    <scope>NUCLEOTIDE SEQUENCE [LARGE SCALE GENOMIC DNA]</scope>
    <source>
        <strain evidence="2 3">NY5</strain>
    </source>
</reference>
<dbReference type="Pfam" id="PF00326">
    <property type="entry name" value="Peptidase_S9"/>
    <property type="match status" value="1"/>
</dbReference>
<organism evidence="2 3">
    <name type="scientific">Pseudohalioglobus sediminis</name>
    <dbReference type="NCBI Taxonomy" id="2606449"/>
    <lineage>
        <taxon>Bacteria</taxon>
        <taxon>Pseudomonadati</taxon>
        <taxon>Pseudomonadota</taxon>
        <taxon>Gammaproteobacteria</taxon>
        <taxon>Cellvibrionales</taxon>
        <taxon>Halieaceae</taxon>
        <taxon>Pseudohalioglobus</taxon>
    </lineage>
</organism>
<dbReference type="SUPFAM" id="SSF53474">
    <property type="entry name" value="alpha/beta-Hydrolases"/>
    <property type="match status" value="1"/>
</dbReference>
<dbReference type="InterPro" id="IPR001375">
    <property type="entry name" value="Peptidase_S9_cat"/>
</dbReference>
<dbReference type="Proteomes" id="UP000323708">
    <property type="component" value="Unassembled WGS sequence"/>
</dbReference>
<accession>A0A5B0WTH2</accession>
<evidence type="ECO:0000313" key="3">
    <source>
        <dbReference type="Proteomes" id="UP000323708"/>
    </source>
</evidence>
<dbReference type="InterPro" id="IPR029058">
    <property type="entry name" value="AB_hydrolase_fold"/>
</dbReference>
<evidence type="ECO:0000313" key="2">
    <source>
        <dbReference type="EMBL" id="KAA1189788.1"/>
    </source>
</evidence>
<sequence>MVGGDQPRCAASPFLPARCGCARLPHGFAAGLWFRNDQRAPIEHARALEAALEQSGVDVHSQYYERGGHGYCLESANNELYRELLSFLEQHLKE</sequence>
<gene>
    <name evidence="2" type="ORF">F0M18_14615</name>
</gene>
<dbReference type="Gene3D" id="3.40.50.1820">
    <property type="entry name" value="alpha/beta hydrolase"/>
    <property type="match status" value="1"/>
</dbReference>
<proteinExistence type="predicted"/>
<keyword evidence="3" id="KW-1185">Reference proteome</keyword>
<dbReference type="RefSeq" id="WP_149612398.1">
    <property type="nucleotide sequence ID" value="NZ_VTUX01000007.1"/>
</dbReference>
<dbReference type="GO" id="GO:0008236">
    <property type="term" value="F:serine-type peptidase activity"/>
    <property type="evidence" value="ECO:0007669"/>
    <property type="project" value="InterPro"/>
</dbReference>
<name>A0A5B0WTH2_9GAMM</name>
<dbReference type="EMBL" id="VTUX01000007">
    <property type="protein sequence ID" value="KAA1189788.1"/>
    <property type="molecule type" value="Genomic_DNA"/>
</dbReference>